<dbReference type="EMBL" id="LAZR01032463">
    <property type="protein sequence ID" value="KKL50807.1"/>
    <property type="molecule type" value="Genomic_DNA"/>
</dbReference>
<name>A0A0F9FI92_9ZZZZ</name>
<dbReference type="AlphaFoldDB" id="A0A0F9FI92"/>
<accession>A0A0F9FI92</accession>
<organism evidence="1">
    <name type="scientific">marine sediment metagenome</name>
    <dbReference type="NCBI Taxonomy" id="412755"/>
    <lineage>
        <taxon>unclassified sequences</taxon>
        <taxon>metagenomes</taxon>
        <taxon>ecological metagenomes</taxon>
    </lineage>
</organism>
<reference evidence="1" key="1">
    <citation type="journal article" date="2015" name="Nature">
        <title>Complex archaea that bridge the gap between prokaryotes and eukaryotes.</title>
        <authorList>
            <person name="Spang A."/>
            <person name="Saw J.H."/>
            <person name="Jorgensen S.L."/>
            <person name="Zaremba-Niedzwiedzka K."/>
            <person name="Martijn J."/>
            <person name="Lind A.E."/>
            <person name="van Eijk R."/>
            <person name="Schleper C."/>
            <person name="Guy L."/>
            <person name="Ettema T.J."/>
        </authorList>
    </citation>
    <scope>NUCLEOTIDE SEQUENCE</scope>
</reference>
<sequence>MNDLQNFKDALATSLYDMTTKEAIEQNVCIQCKQLPTFYSEAGKAEYQITALCEPCFDGITQE</sequence>
<gene>
    <name evidence="1" type="ORF">LCGC14_2301760</name>
</gene>
<comment type="caution">
    <text evidence="1">The sequence shown here is derived from an EMBL/GenBank/DDBJ whole genome shotgun (WGS) entry which is preliminary data.</text>
</comment>
<proteinExistence type="predicted"/>
<evidence type="ECO:0000313" key="1">
    <source>
        <dbReference type="EMBL" id="KKL50807.1"/>
    </source>
</evidence>
<protein>
    <submittedName>
        <fullName evidence="1">Uncharacterized protein</fullName>
    </submittedName>
</protein>